<comment type="caution">
    <text evidence="3">The sequence shown here is derived from an EMBL/GenBank/DDBJ whole genome shotgun (WGS) entry which is preliminary data.</text>
</comment>
<feature type="domain" description="DUF5667" evidence="2">
    <location>
        <begin position="83"/>
        <end position="173"/>
    </location>
</feature>
<sequence>MQKKLLFTYSLFFLFLFIFKPTVVLAQQEDTNEDDFVEVNFENQSEIQNGLTVSEKLEALGLTIQVDKPEGAILAFSLPDVYILPDSRLYWVVQLWESVSLLWADTPEEKSDLLFYFSEKRLSEIIALFEKNDSEAALTTIDRYKGQLSQAINSINEIQNTDDRDKRYSNLEKQVWYQQALNKLAEAQGLSDLLGGVTDSLKNNETGQRGIELTQIDNE</sequence>
<feature type="signal peptide" evidence="1">
    <location>
        <begin position="1"/>
        <end position="26"/>
    </location>
</feature>
<protein>
    <recommendedName>
        <fullName evidence="2">DUF5667 domain-containing protein</fullName>
    </recommendedName>
</protein>
<dbReference type="AlphaFoldDB" id="A0A955LGU8"/>
<gene>
    <name evidence="3" type="ORF">KC571_02980</name>
</gene>
<evidence type="ECO:0000259" key="2">
    <source>
        <dbReference type="Pfam" id="PF18915"/>
    </source>
</evidence>
<accession>A0A955LGU8</accession>
<organism evidence="3 4">
    <name type="scientific">candidate division WWE3 bacterium</name>
    <dbReference type="NCBI Taxonomy" id="2053526"/>
    <lineage>
        <taxon>Bacteria</taxon>
        <taxon>Katanobacteria</taxon>
    </lineage>
</organism>
<evidence type="ECO:0000256" key="1">
    <source>
        <dbReference type="SAM" id="SignalP"/>
    </source>
</evidence>
<name>A0A955LGU8_UNCKA</name>
<evidence type="ECO:0000313" key="4">
    <source>
        <dbReference type="Proteomes" id="UP000701698"/>
    </source>
</evidence>
<dbReference type="Proteomes" id="UP000701698">
    <property type="component" value="Unassembled WGS sequence"/>
</dbReference>
<reference evidence="3" key="2">
    <citation type="journal article" date="2021" name="Microbiome">
        <title>Successional dynamics and alternative stable states in a saline activated sludge microbial community over 9 years.</title>
        <authorList>
            <person name="Wang Y."/>
            <person name="Ye J."/>
            <person name="Ju F."/>
            <person name="Liu L."/>
            <person name="Boyd J.A."/>
            <person name="Deng Y."/>
            <person name="Parks D.H."/>
            <person name="Jiang X."/>
            <person name="Yin X."/>
            <person name="Woodcroft B.J."/>
            <person name="Tyson G.W."/>
            <person name="Hugenholtz P."/>
            <person name="Polz M.F."/>
            <person name="Zhang T."/>
        </authorList>
    </citation>
    <scope>NUCLEOTIDE SEQUENCE</scope>
    <source>
        <strain evidence="3">HKST-UBA01</strain>
    </source>
</reference>
<keyword evidence="1" id="KW-0732">Signal</keyword>
<dbReference type="Pfam" id="PF18915">
    <property type="entry name" value="DUF5667"/>
    <property type="match status" value="1"/>
</dbReference>
<dbReference type="InterPro" id="IPR043725">
    <property type="entry name" value="DUF5667"/>
</dbReference>
<dbReference type="EMBL" id="JAGQKX010000073">
    <property type="protein sequence ID" value="MCA9390347.1"/>
    <property type="molecule type" value="Genomic_DNA"/>
</dbReference>
<feature type="chain" id="PRO_5037441197" description="DUF5667 domain-containing protein" evidence="1">
    <location>
        <begin position="27"/>
        <end position="219"/>
    </location>
</feature>
<reference evidence="3" key="1">
    <citation type="submission" date="2020-04" db="EMBL/GenBank/DDBJ databases">
        <authorList>
            <person name="Zhang T."/>
        </authorList>
    </citation>
    <scope>NUCLEOTIDE SEQUENCE</scope>
    <source>
        <strain evidence="3">HKST-UBA01</strain>
    </source>
</reference>
<evidence type="ECO:0000313" key="3">
    <source>
        <dbReference type="EMBL" id="MCA9390347.1"/>
    </source>
</evidence>
<proteinExistence type="predicted"/>